<dbReference type="EMBL" id="JAERUA010000001">
    <property type="protein sequence ID" value="KAI1904762.1"/>
    <property type="molecule type" value="Genomic_DNA"/>
</dbReference>
<organism evidence="1 2">
    <name type="scientific">Albula goreensis</name>
    <dbReference type="NCBI Taxonomy" id="1534307"/>
    <lineage>
        <taxon>Eukaryota</taxon>
        <taxon>Metazoa</taxon>
        <taxon>Chordata</taxon>
        <taxon>Craniata</taxon>
        <taxon>Vertebrata</taxon>
        <taxon>Euteleostomi</taxon>
        <taxon>Actinopterygii</taxon>
        <taxon>Neopterygii</taxon>
        <taxon>Teleostei</taxon>
        <taxon>Albuliformes</taxon>
        <taxon>Albulidae</taxon>
        <taxon>Albula</taxon>
    </lineage>
</organism>
<sequence>MQFSKEDGALEGTFKSKAHHCDSAGAPSKMCSECYTNQTFVYDDGTAHEHTARFVLSSSLSSSTHPLVLQQPTVSPANPSPAAARVGSTLYGLVWMQPSI</sequence>
<dbReference type="AlphaFoldDB" id="A0A8T3E645"/>
<evidence type="ECO:0000313" key="1">
    <source>
        <dbReference type="EMBL" id="KAI1904762.1"/>
    </source>
</evidence>
<gene>
    <name evidence="1" type="ORF">AGOR_G00009030</name>
</gene>
<dbReference type="Proteomes" id="UP000829720">
    <property type="component" value="Unassembled WGS sequence"/>
</dbReference>
<name>A0A8T3E645_9TELE</name>
<accession>A0A8T3E645</accession>
<proteinExistence type="predicted"/>
<comment type="caution">
    <text evidence="1">The sequence shown here is derived from an EMBL/GenBank/DDBJ whole genome shotgun (WGS) entry which is preliminary data.</text>
</comment>
<reference evidence="1" key="1">
    <citation type="submission" date="2021-01" db="EMBL/GenBank/DDBJ databases">
        <authorList>
            <person name="Zahm M."/>
            <person name="Roques C."/>
            <person name="Cabau C."/>
            <person name="Klopp C."/>
            <person name="Donnadieu C."/>
            <person name="Jouanno E."/>
            <person name="Lampietro C."/>
            <person name="Louis A."/>
            <person name="Herpin A."/>
            <person name="Echchiki A."/>
            <person name="Berthelot C."/>
            <person name="Parey E."/>
            <person name="Roest-Crollius H."/>
            <person name="Braasch I."/>
            <person name="Postlethwait J."/>
            <person name="Bobe J."/>
            <person name="Montfort J."/>
            <person name="Bouchez O."/>
            <person name="Begum T."/>
            <person name="Mejri S."/>
            <person name="Adams A."/>
            <person name="Chen W.-J."/>
            <person name="Guiguen Y."/>
        </authorList>
    </citation>
    <scope>NUCLEOTIDE SEQUENCE</scope>
    <source>
        <tissue evidence="1">Blood</tissue>
    </source>
</reference>
<evidence type="ECO:0000313" key="2">
    <source>
        <dbReference type="Proteomes" id="UP000829720"/>
    </source>
</evidence>
<keyword evidence="2" id="KW-1185">Reference proteome</keyword>
<protein>
    <submittedName>
        <fullName evidence="1">Uncharacterized protein</fullName>
    </submittedName>
</protein>